<dbReference type="EMBL" id="CAJJDN010000114">
    <property type="protein sequence ID" value="CAD8117493.1"/>
    <property type="molecule type" value="Genomic_DNA"/>
</dbReference>
<keyword evidence="1" id="KW-0472">Membrane</keyword>
<proteinExistence type="predicted"/>
<reference evidence="2" key="1">
    <citation type="submission" date="2021-01" db="EMBL/GenBank/DDBJ databases">
        <authorList>
            <consortium name="Genoscope - CEA"/>
            <person name="William W."/>
        </authorList>
    </citation>
    <scope>NUCLEOTIDE SEQUENCE</scope>
</reference>
<protein>
    <submittedName>
        <fullName evidence="2">Uncharacterized protein</fullName>
    </submittedName>
</protein>
<dbReference type="Proteomes" id="UP000692954">
    <property type="component" value="Unassembled WGS sequence"/>
</dbReference>
<evidence type="ECO:0000313" key="2">
    <source>
        <dbReference type="EMBL" id="CAD8117493.1"/>
    </source>
</evidence>
<evidence type="ECO:0000313" key="3">
    <source>
        <dbReference type="Proteomes" id="UP000692954"/>
    </source>
</evidence>
<keyword evidence="1" id="KW-1133">Transmembrane helix</keyword>
<evidence type="ECO:0000256" key="1">
    <source>
        <dbReference type="SAM" id="Phobius"/>
    </source>
</evidence>
<feature type="transmembrane region" description="Helical" evidence="1">
    <location>
        <begin position="12"/>
        <end position="33"/>
    </location>
</feature>
<accession>A0A8S1QNW7</accession>
<organism evidence="2 3">
    <name type="scientific">Paramecium sonneborni</name>
    <dbReference type="NCBI Taxonomy" id="65129"/>
    <lineage>
        <taxon>Eukaryota</taxon>
        <taxon>Sar</taxon>
        <taxon>Alveolata</taxon>
        <taxon>Ciliophora</taxon>
        <taxon>Intramacronucleata</taxon>
        <taxon>Oligohymenophorea</taxon>
        <taxon>Peniculida</taxon>
        <taxon>Parameciidae</taxon>
        <taxon>Paramecium</taxon>
    </lineage>
</organism>
<keyword evidence="1" id="KW-0812">Transmembrane</keyword>
<name>A0A8S1QNW7_9CILI</name>
<gene>
    <name evidence="2" type="ORF">PSON_ATCC_30995.1.T1140032</name>
</gene>
<keyword evidence="3" id="KW-1185">Reference proteome</keyword>
<sequence>MIDKIINNLGKYQSLSSVLLFMMLIHKLLYIYFSFQNIEMGQLHYQRHKYTIKKSQVIFYQQ</sequence>
<comment type="caution">
    <text evidence="2">The sequence shown here is derived from an EMBL/GenBank/DDBJ whole genome shotgun (WGS) entry which is preliminary data.</text>
</comment>
<dbReference type="AlphaFoldDB" id="A0A8S1QNW7"/>